<gene>
    <name evidence="14" type="ORF">ABMA27_006376</name>
</gene>
<keyword evidence="5" id="KW-0130">Cell adhesion</keyword>
<keyword evidence="4" id="KW-0677">Repeat</keyword>
<evidence type="ECO:0000256" key="2">
    <source>
        <dbReference type="ARBA" id="ARBA00022692"/>
    </source>
</evidence>
<protein>
    <recommendedName>
        <fullName evidence="16">Down syndrome cell adhesion molecule-like protein Dscam2</fullName>
    </recommendedName>
</protein>
<comment type="subcellular location">
    <subcellularLocation>
        <location evidence="1">Membrane</location>
        <topology evidence="1">Single-pass membrane protein</topology>
    </subcellularLocation>
</comment>
<keyword evidence="7 11" id="KW-0472">Membrane</keyword>
<keyword evidence="2 11" id="KW-0812">Transmembrane</keyword>
<feature type="domain" description="Ig-like" evidence="12">
    <location>
        <begin position="68"/>
        <end position="157"/>
    </location>
</feature>
<feature type="domain" description="Ig-like" evidence="12">
    <location>
        <begin position="1"/>
        <end position="63"/>
    </location>
</feature>
<keyword evidence="6 11" id="KW-1133">Transmembrane helix</keyword>
<dbReference type="SUPFAM" id="SSF49265">
    <property type="entry name" value="Fibronectin type III"/>
    <property type="match status" value="3"/>
</dbReference>
<reference evidence="14 15" key="1">
    <citation type="submission" date="2024-06" db="EMBL/GenBank/DDBJ databases">
        <title>A chromosome-level genome assembly of beet webworm, Loxostege sticticalis.</title>
        <authorList>
            <person name="Zhang Y."/>
        </authorList>
    </citation>
    <scope>NUCLEOTIDE SEQUENCE [LARGE SCALE GENOMIC DNA]</scope>
    <source>
        <strain evidence="14">AQ026</strain>
        <tissue evidence="14">Whole body</tissue>
    </source>
</reference>
<feature type="compositionally biased region" description="Basic and acidic residues" evidence="10">
    <location>
        <begin position="1012"/>
        <end position="1023"/>
    </location>
</feature>
<evidence type="ECO:0000256" key="10">
    <source>
        <dbReference type="SAM" id="MobiDB-lite"/>
    </source>
</evidence>
<dbReference type="PROSITE" id="PS50835">
    <property type="entry name" value="IG_LIKE"/>
    <property type="match status" value="4"/>
</dbReference>
<dbReference type="Pfam" id="PF25059">
    <property type="entry name" value="FN3_DSCAM-DSCAML_C"/>
    <property type="match status" value="1"/>
</dbReference>
<keyword evidence="8" id="KW-1015">Disulfide bond</keyword>
<evidence type="ECO:0000256" key="8">
    <source>
        <dbReference type="ARBA" id="ARBA00023157"/>
    </source>
</evidence>
<dbReference type="InterPro" id="IPR003598">
    <property type="entry name" value="Ig_sub2"/>
</dbReference>
<dbReference type="CDD" id="cd00096">
    <property type="entry name" value="Ig"/>
    <property type="match status" value="1"/>
</dbReference>
<dbReference type="InterPro" id="IPR036179">
    <property type="entry name" value="Ig-like_dom_sf"/>
</dbReference>
<accession>A0ABR3IIZ6</accession>
<dbReference type="InterPro" id="IPR050964">
    <property type="entry name" value="Striated_Muscle_Regulatory"/>
</dbReference>
<comment type="caution">
    <text evidence="14">The sequence shown here is derived from an EMBL/GenBank/DDBJ whole genome shotgun (WGS) entry which is preliminary data.</text>
</comment>
<evidence type="ECO:0000256" key="1">
    <source>
        <dbReference type="ARBA" id="ARBA00004167"/>
    </source>
</evidence>
<feature type="region of interest" description="Disordered" evidence="10">
    <location>
        <begin position="987"/>
        <end position="1044"/>
    </location>
</feature>
<organism evidence="14 15">
    <name type="scientific">Loxostege sticticalis</name>
    <name type="common">Beet webworm moth</name>
    <dbReference type="NCBI Taxonomy" id="481309"/>
    <lineage>
        <taxon>Eukaryota</taxon>
        <taxon>Metazoa</taxon>
        <taxon>Ecdysozoa</taxon>
        <taxon>Arthropoda</taxon>
        <taxon>Hexapoda</taxon>
        <taxon>Insecta</taxon>
        <taxon>Pterygota</taxon>
        <taxon>Neoptera</taxon>
        <taxon>Endopterygota</taxon>
        <taxon>Lepidoptera</taxon>
        <taxon>Glossata</taxon>
        <taxon>Ditrysia</taxon>
        <taxon>Pyraloidea</taxon>
        <taxon>Crambidae</taxon>
        <taxon>Pyraustinae</taxon>
        <taxon>Loxostege</taxon>
    </lineage>
</organism>
<dbReference type="SMART" id="SM00060">
    <property type="entry name" value="FN3"/>
    <property type="match status" value="5"/>
</dbReference>
<dbReference type="Proteomes" id="UP001549920">
    <property type="component" value="Unassembled WGS sequence"/>
</dbReference>
<dbReference type="InterPro" id="IPR013783">
    <property type="entry name" value="Ig-like_fold"/>
</dbReference>
<dbReference type="PANTHER" id="PTHR13817:SF102">
    <property type="entry name" value="DOWN SYNDROME CELL ADHESION MOLECULE-LIKE PROTEIN DSCAM2"/>
    <property type="match status" value="1"/>
</dbReference>
<evidence type="ECO:0008006" key="16">
    <source>
        <dbReference type="Google" id="ProtNLM"/>
    </source>
</evidence>
<evidence type="ECO:0000313" key="15">
    <source>
        <dbReference type="Proteomes" id="UP001549920"/>
    </source>
</evidence>
<feature type="domain" description="Fibronectin type-III" evidence="13">
    <location>
        <begin position="201"/>
        <end position="306"/>
    </location>
</feature>
<evidence type="ECO:0000256" key="3">
    <source>
        <dbReference type="ARBA" id="ARBA00022729"/>
    </source>
</evidence>
<name>A0ABR3IIZ6_LOXSC</name>
<evidence type="ECO:0000313" key="14">
    <source>
        <dbReference type="EMBL" id="KAL0901051.1"/>
    </source>
</evidence>
<keyword evidence="15" id="KW-1185">Reference proteome</keyword>
<feature type="domain" description="Ig-like" evidence="12">
    <location>
        <begin position="517"/>
        <end position="602"/>
    </location>
</feature>
<feature type="transmembrane region" description="Helical" evidence="11">
    <location>
        <begin position="829"/>
        <end position="852"/>
    </location>
</feature>
<evidence type="ECO:0000256" key="4">
    <source>
        <dbReference type="ARBA" id="ARBA00022737"/>
    </source>
</evidence>
<feature type="domain" description="Ig-like" evidence="12">
    <location>
        <begin position="162"/>
        <end position="197"/>
    </location>
</feature>
<sequence length="1094" mass="116444">MIPLTSISWWARGAGRAVGPAGRVSARGAELRLWPAAGPDAGHYSCSVTAPGGAAAKRDIEIQVRNPPKISPFIFSSELTEGSAVQVLCGVSSGDKPMYFSWLKDGAPLPSNLQIEEKSLNEFSLLMFSDLTARHSGDYTCRVSNHAATVNYTATLSVKVAPVWVTEPLDTAVLLGAPLHLECAAKGYPIPSVAWYRRIELQKELMLENIDVMLIISMEEAPPQDSWNGELLGYVASWRELSRFEEEAAGEDGERSGSATSPGWSSAEMTLGGLRSFARYAVAVRAYNRAGAGPPSPLVYATTADGVPEAPPTSVFCEAVSARALRVRWAPPQGAQHAHSLRGYELHYAPLHLSPSWSGAGGGMVARAGAGAAGEATLQGLRAAANYSVTVRARADRGLGPPSPPVYCATREDVPGAVEAIRALAASADAVRVSWLPPSQRAGRLTHYTLYTRELGKVGGEWSQRVEAGEAADEAEAEAEVWREVVGLRERTVYEFWVRASTAAGAGPPTRLVTAAPTQHLSVRISSFGRVVFASWGSRVRLRCAAVGPAPLRWRWSPAPMPPAHTVTDDGDLIIHKAEANANFTCSVRSGGGGDAAQFALVVRTPPAAPAPRLVRADTHALHLAWDPPPDTGTALLGYTVWWSRGSSASGAARSARVAGGESALWLRGLACGALYRVTVRAHNAVGASPHSRPLLARTRGDKAKAPPGKEFVWANSTALRLNLLAWGGRCPVAAWTVALRPANSAPAAWLDLIADGESALAINLRPGTWYEIRVVARSPAGDTPALYRAATHTINGERIGEPMELPVEARSQLADGAAEVVPDWRSSLAPLLLGGGLAALLASLAVGLVLARRRALCVRRECSLHEARAPHPQLYTTEPGKRNGKTLTPPDGELHEISPYATFSMAGGACAERGGCALHLRTFGRAEELDLAAPPPRPNLLAHANEYGRARDSDSESSGSPCAACAAELYRLPAAHLADTLPAVESSAEDTSYSAGAGTRASSGRGSAVPRAERADRADRGARQPRGRRRRDHARHASGPTVRYTATNMHSWLRFVASSRPAWTTLGPLFTSEGTKYFHHHHHHQPPAVHCWT</sequence>
<dbReference type="PROSITE" id="PS50853">
    <property type="entry name" value="FN3"/>
    <property type="match status" value="4"/>
</dbReference>
<dbReference type="InterPro" id="IPR003599">
    <property type="entry name" value="Ig_sub"/>
</dbReference>
<dbReference type="SUPFAM" id="SSF48726">
    <property type="entry name" value="Immunoglobulin"/>
    <property type="match status" value="3"/>
</dbReference>
<dbReference type="CDD" id="cd00063">
    <property type="entry name" value="FN3"/>
    <property type="match status" value="4"/>
</dbReference>
<evidence type="ECO:0000259" key="13">
    <source>
        <dbReference type="PROSITE" id="PS50853"/>
    </source>
</evidence>
<proteinExistence type="predicted"/>
<evidence type="ECO:0000256" key="5">
    <source>
        <dbReference type="ARBA" id="ARBA00022889"/>
    </source>
</evidence>
<evidence type="ECO:0000256" key="6">
    <source>
        <dbReference type="ARBA" id="ARBA00022989"/>
    </source>
</evidence>
<keyword evidence="9" id="KW-0393">Immunoglobulin domain</keyword>
<dbReference type="PANTHER" id="PTHR13817">
    <property type="entry name" value="TITIN"/>
    <property type="match status" value="1"/>
</dbReference>
<feature type="domain" description="Fibronectin type-III" evidence="13">
    <location>
        <begin position="606"/>
        <end position="702"/>
    </location>
</feature>
<feature type="domain" description="Fibronectin type-III" evidence="13">
    <location>
        <begin position="417"/>
        <end position="521"/>
    </location>
</feature>
<dbReference type="InterPro" id="IPR036116">
    <property type="entry name" value="FN3_sf"/>
</dbReference>
<dbReference type="Pfam" id="PF13927">
    <property type="entry name" value="Ig_3"/>
    <property type="match status" value="1"/>
</dbReference>
<dbReference type="Pfam" id="PF00041">
    <property type="entry name" value="fn3"/>
    <property type="match status" value="3"/>
</dbReference>
<dbReference type="InterPro" id="IPR003961">
    <property type="entry name" value="FN3_dom"/>
</dbReference>
<keyword evidence="3" id="KW-0732">Signal</keyword>
<evidence type="ECO:0000256" key="7">
    <source>
        <dbReference type="ARBA" id="ARBA00023136"/>
    </source>
</evidence>
<dbReference type="InterPro" id="IPR007110">
    <property type="entry name" value="Ig-like_dom"/>
</dbReference>
<dbReference type="InterPro" id="IPR056754">
    <property type="entry name" value="DSCAM/DSCAML_C"/>
</dbReference>
<evidence type="ECO:0000259" key="12">
    <source>
        <dbReference type="PROSITE" id="PS50835"/>
    </source>
</evidence>
<feature type="domain" description="Fibronectin type-III" evidence="13">
    <location>
        <begin position="311"/>
        <end position="413"/>
    </location>
</feature>
<feature type="region of interest" description="Disordered" evidence="10">
    <location>
        <begin position="874"/>
        <end position="895"/>
    </location>
</feature>
<feature type="compositionally biased region" description="Basic residues" evidence="10">
    <location>
        <begin position="1024"/>
        <end position="1037"/>
    </location>
</feature>
<dbReference type="SMART" id="SM00408">
    <property type="entry name" value="IGc2"/>
    <property type="match status" value="3"/>
</dbReference>
<evidence type="ECO:0000256" key="9">
    <source>
        <dbReference type="ARBA" id="ARBA00023319"/>
    </source>
</evidence>
<evidence type="ECO:0000256" key="11">
    <source>
        <dbReference type="SAM" id="Phobius"/>
    </source>
</evidence>
<dbReference type="SMART" id="SM00409">
    <property type="entry name" value="IG"/>
    <property type="match status" value="2"/>
</dbReference>
<dbReference type="EMBL" id="JBEUOH010000002">
    <property type="protein sequence ID" value="KAL0901051.1"/>
    <property type="molecule type" value="Genomic_DNA"/>
</dbReference>
<feature type="compositionally biased region" description="Low complexity" evidence="10">
    <location>
        <begin position="995"/>
        <end position="1011"/>
    </location>
</feature>
<dbReference type="Gene3D" id="2.60.40.10">
    <property type="entry name" value="Immunoglobulins"/>
    <property type="match status" value="6"/>
</dbReference>